<evidence type="ECO:0000313" key="5">
    <source>
        <dbReference type="RefSeq" id="XP_006876396.1"/>
    </source>
</evidence>
<sequence>MEEALVWTLLSLLLPHDAGTQEYSCPEPLKNVNWTMEFPDKCLNFSNQDLVLPQNQSLQASNVVLLDLSANNLRELPPLFFKNLNTLKILSVMGNPLDHIDGTLAQRCDLELKADCGCGLAAWHEVWRDNCSDQLPLKCLDMTMGTWRNLSAFLEGSCAPGLALSTIGALAAGGCLLLGIVIAGPILAWRLCKRQAANSHSLGKSQASKEDPRPNSVRQPRYSSRAFHPKSPVVALPNPHTPHYENMFLGQPAAGSSFQEFHCDRQGGHSPDNDFYMNYEGVSQPSQPIYGNLTSLGEASLDEEDYVVPGC</sequence>
<dbReference type="OrthoDB" id="9835318at2759"/>
<dbReference type="Gene3D" id="3.80.10.10">
    <property type="entry name" value="Ribonuclease Inhibitor"/>
    <property type="match status" value="1"/>
</dbReference>
<dbReference type="InterPro" id="IPR032675">
    <property type="entry name" value="LRR_dom_sf"/>
</dbReference>
<dbReference type="AlphaFoldDB" id="A0A9B0U3L9"/>
<dbReference type="PANTHER" id="PTHR20878">
    <property type="entry name" value="LEUCINE-RICH REPEAT CONTAINING PROTEIN 25"/>
    <property type="match status" value="1"/>
</dbReference>
<feature type="region of interest" description="Disordered" evidence="1">
    <location>
        <begin position="201"/>
        <end position="223"/>
    </location>
</feature>
<protein>
    <submittedName>
        <fullName evidence="5">Leucine-rich repeat-containing protein 25</fullName>
    </submittedName>
</protein>
<feature type="transmembrane region" description="Helical" evidence="2">
    <location>
        <begin position="167"/>
        <end position="189"/>
    </location>
</feature>
<evidence type="ECO:0000256" key="2">
    <source>
        <dbReference type="SAM" id="Phobius"/>
    </source>
</evidence>
<keyword evidence="2" id="KW-0472">Membrane</keyword>
<dbReference type="PANTHER" id="PTHR20878:SF0">
    <property type="entry name" value="LEUCINE-RICH REPEAT-CONTAINING PROTEIN 25"/>
    <property type="match status" value="1"/>
</dbReference>
<evidence type="ECO:0000313" key="4">
    <source>
        <dbReference type="Proteomes" id="UP000504623"/>
    </source>
</evidence>
<evidence type="ECO:0000256" key="3">
    <source>
        <dbReference type="SAM" id="SignalP"/>
    </source>
</evidence>
<proteinExistence type="predicted"/>
<dbReference type="CTD" id="126364"/>
<dbReference type="GeneID" id="102824569"/>
<dbReference type="RefSeq" id="XP_006876396.1">
    <property type="nucleotide sequence ID" value="XM_006876334.1"/>
</dbReference>
<feature type="signal peptide" evidence="3">
    <location>
        <begin position="1"/>
        <end position="20"/>
    </location>
</feature>
<name>A0A9B0U3L9_CHRAS</name>
<keyword evidence="4" id="KW-1185">Reference proteome</keyword>
<gene>
    <name evidence="5" type="primary">LRRC25</name>
</gene>
<organism evidence="4 5">
    <name type="scientific">Chrysochloris asiatica</name>
    <name type="common">Cape golden mole</name>
    <dbReference type="NCBI Taxonomy" id="185453"/>
    <lineage>
        <taxon>Eukaryota</taxon>
        <taxon>Metazoa</taxon>
        <taxon>Chordata</taxon>
        <taxon>Craniata</taxon>
        <taxon>Vertebrata</taxon>
        <taxon>Euteleostomi</taxon>
        <taxon>Mammalia</taxon>
        <taxon>Eutheria</taxon>
        <taxon>Afrotheria</taxon>
        <taxon>Chrysochloridae</taxon>
        <taxon>Chrysochlorinae</taxon>
        <taxon>Chrysochloris</taxon>
    </lineage>
</organism>
<keyword evidence="2" id="KW-0812">Transmembrane</keyword>
<feature type="chain" id="PRO_5039534685" evidence="3">
    <location>
        <begin position="21"/>
        <end position="311"/>
    </location>
</feature>
<evidence type="ECO:0000256" key="1">
    <source>
        <dbReference type="SAM" id="MobiDB-lite"/>
    </source>
</evidence>
<keyword evidence="2" id="KW-1133">Transmembrane helix</keyword>
<accession>A0A9B0U3L9</accession>
<reference evidence="5" key="1">
    <citation type="submission" date="2025-08" db="UniProtKB">
        <authorList>
            <consortium name="RefSeq"/>
        </authorList>
    </citation>
    <scope>IDENTIFICATION</scope>
    <source>
        <tissue evidence="5">Spleen</tissue>
    </source>
</reference>
<dbReference type="Proteomes" id="UP000504623">
    <property type="component" value="Unplaced"/>
</dbReference>
<keyword evidence="3" id="KW-0732">Signal</keyword>
<dbReference type="SUPFAM" id="SSF52058">
    <property type="entry name" value="L domain-like"/>
    <property type="match status" value="1"/>
</dbReference>
<dbReference type="InterPro" id="IPR039243">
    <property type="entry name" value="LRRC25"/>
</dbReference>